<organism evidence="3 4">
    <name type="scientific">Candidatus Ryanbacteria bacterium RIFCSPHIGHO2_02_FULL_45_13b</name>
    <dbReference type="NCBI Taxonomy" id="1802117"/>
    <lineage>
        <taxon>Bacteria</taxon>
        <taxon>Candidatus Ryaniibacteriota</taxon>
    </lineage>
</organism>
<sequence>MYSIKRKKGNVGEDIVVSYLENVGFKILDRNYLKKCGEIDVVAEKSKKVYFIEVKSSVLSSFNGFSETNDIEHWKIIVLDEPSSVSCETEDGVFNPVWNMTNKKKSSFSKIIKTYLADKYGEAMPEFQIDLVSVLLDFYKKIAYINRIENVLLENN</sequence>
<dbReference type="SUPFAM" id="SSF52980">
    <property type="entry name" value="Restriction endonuclease-like"/>
    <property type="match status" value="1"/>
</dbReference>
<dbReference type="GO" id="GO:0003676">
    <property type="term" value="F:nucleic acid binding"/>
    <property type="evidence" value="ECO:0007669"/>
    <property type="project" value="InterPro"/>
</dbReference>
<evidence type="ECO:0000313" key="4">
    <source>
        <dbReference type="Proteomes" id="UP000176576"/>
    </source>
</evidence>
<dbReference type="STRING" id="1802117.A3J54_00690"/>
<dbReference type="HAMAP" id="MF_00048">
    <property type="entry name" value="UPF0102"/>
    <property type="match status" value="1"/>
</dbReference>
<proteinExistence type="inferred from homology"/>
<reference evidence="3 4" key="1">
    <citation type="journal article" date="2016" name="Nat. Commun.">
        <title>Thousands of microbial genomes shed light on interconnected biogeochemical processes in an aquifer system.</title>
        <authorList>
            <person name="Anantharaman K."/>
            <person name="Brown C.T."/>
            <person name="Hug L.A."/>
            <person name="Sharon I."/>
            <person name="Castelle C.J."/>
            <person name="Probst A.J."/>
            <person name="Thomas B.C."/>
            <person name="Singh A."/>
            <person name="Wilkins M.J."/>
            <person name="Karaoz U."/>
            <person name="Brodie E.L."/>
            <person name="Williams K.H."/>
            <person name="Hubbard S.S."/>
            <person name="Banfield J.F."/>
        </authorList>
    </citation>
    <scope>NUCLEOTIDE SEQUENCE [LARGE SCALE GENOMIC DNA]</scope>
</reference>
<dbReference type="PANTHER" id="PTHR34039:SF1">
    <property type="entry name" value="UPF0102 PROTEIN YRAN"/>
    <property type="match status" value="1"/>
</dbReference>
<dbReference type="InterPro" id="IPR011856">
    <property type="entry name" value="tRNA_endonuc-like_dom_sf"/>
</dbReference>
<dbReference type="Gene3D" id="3.40.1350.10">
    <property type="match status" value="1"/>
</dbReference>
<dbReference type="Pfam" id="PF02021">
    <property type="entry name" value="UPF0102"/>
    <property type="match status" value="1"/>
</dbReference>
<accession>A0A1G2G3I5</accession>
<dbReference type="InterPro" id="IPR003509">
    <property type="entry name" value="UPF0102_YraN-like"/>
</dbReference>
<dbReference type="PANTHER" id="PTHR34039">
    <property type="entry name" value="UPF0102 PROTEIN YRAN"/>
    <property type="match status" value="1"/>
</dbReference>
<dbReference type="Proteomes" id="UP000176576">
    <property type="component" value="Unassembled WGS sequence"/>
</dbReference>
<evidence type="ECO:0000256" key="2">
    <source>
        <dbReference type="HAMAP-Rule" id="MF_00048"/>
    </source>
</evidence>
<dbReference type="InterPro" id="IPR011335">
    <property type="entry name" value="Restrct_endonuc-II-like"/>
</dbReference>
<comment type="caution">
    <text evidence="3">The sequence shown here is derived from an EMBL/GenBank/DDBJ whole genome shotgun (WGS) entry which is preliminary data.</text>
</comment>
<evidence type="ECO:0000313" key="3">
    <source>
        <dbReference type="EMBL" id="OGZ44835.1"/>
    </source>
</evidence>
<protein>
    <recommendedName>
        <fullName evidence="2">UPF0102 protein A3J54_00690</fullName>
    </recommendedName>
</protein>
<name>A0A1G2G3I5_9BACT</name>
<dbReference type="AlphaFoldDB" id="A0A1G2G3I5"/>
<gene>
    <name evidence="3" type="ORF">A3J54_00690</name>
</gene>
<dbReference type="EMBL" id="MHNN01000027">
    <property type="protein sequence ID" value="OGZ44835.1"/>
    <property type="molecule type" value="Genomic_DNA"/>
</dbReference>
<evidence type="ECO:0000256" key="1">
    <source>
        <dbReference type="ARBA" id="ARBA00006738"/>
    </source>
</evidence>
<comment type="similarity">
    <text evidence="1 2">Belongs to the UPF0102 family.</text>
</comment>